<gene>
    <name evidence="2" type="ORF">CVT26_013270</name>
</gene>
<name>A0A409WV62_9AGAR</name>
<feature type="compositionally biased region" description="Low complexity" evidence="1">
    <location>
        <begin position="94"/>
        <end position="112"/>
    </location>
</feature>
<feature type="compositionally biased region" description="Polar residues" evidence="1">
    <location>
        <begin position="419"/>
        <end position="429"/>
    </location>
</feature>
<feature type="compositionally biased region" description="Low complexity" evidence="1">
    <location>
        <begin position="1"/>
        <end position="12"/>
    </location>
</feature>
<comment type="caution">
    <text evidence="2">The sequence shown here is derived from an EMBL/GenBank/DDBJ whole genome shotgun (WGS) entry which is preliminary data.</text>
</comment>
<reference evidence="2 3" key="1">
    <citation type="journal article" date="2018" name="Evol. Lett.">
        <title>Horizontal gene cluster transfer increased hallucinogenic mushroom diversity.</title>
        <authorList>
            <person name="Reynolds H.T."/>
            <person name="Vijayakumar V."/>
            <person name="Gluck-Thaler E."/>
            <person name="Korotkin H.B."/>
            <person name="Matheny P.B."/>
            <person name="Slot J.C."/>
        </authorList>
    </citation>
    <scope>NUCLEOTIDE SEQUENCE [LARGE SCALE GENOMIC DNA]</scope>
    <source>
        <strain evidence="2 3">SRW20</strain>
    </source>
</reference>
<feature type="region of interest" description="Disordered" evidence="1">
    <location>
        <begin position="394"/>
        <end position="429"/>
    </location>
</feature>
<evidence type="ECO:0000313" key="3">
    <source>
        <dbReference type="Proteomes" id="UP000284706"/>
    </source>
</evidence>
<proteinExistence type="predicted"/>
<evidence type="ECO:0000313" key="2">
    <source>
        <dbReference type="EMBL" id="PPQ82420.1"/>
    </source>
</evidence>
<feature type="compositionally biased region" description="Polar residues" evidence="1">
    <location>
        <begin position="166"/>
        <end position="187"/>
    </location>
</feature>
<dbReference type="AlphaFoldDB" id="A0A409WV62"/>
<evidence type="ECO:0000256" key="1">
    <source>
        <dbReference type="SAM" id="MobiDB-lite"/>
    </source>
</evidence>
<feature type="region of interest" description="Disordered" evidence="1">
    <location>
        <begin position="551"/>
        <end position="574"/>
    </location>
</feature>
<organism evidence="2 3">
    <name type="scientific">Gymnopilus dilepis</name>
    <dbReference type="NCBI Taxonomy" id="231916"/>
    <lineage>
        <taxon>Eukaryota</taxon>
        <taxon>Fungi</taxon>
        <taxon>Dikarya</taxon>
        <taxon>Basidiomycota</taxon>
        <taxon>Agaricomycotina</taxon>
        <taxon>Agaricomycetes</taxon>
        <taxon>Agaricomycetidae</taxon>
        <taxon>Agaricales</taxon>
        <taxon>Agaricineae</taxon>
        <taxon>Hymenogastraceae</taxon>
        <taxon>Gymnopilus</taxon>
    </lineage>
</organism>
<dbReference type="Proteomes" id="UP000284706">
    <property type="component" value="Unassembled WGS sequence"/>
</dbReference>
<dbReference type="OrthoDB" id="3069167at2759"/>
<accession>A0A409WV62</accession>
<feature type="region of interest" description="Disordered" evidence="1">
    <location>
        <begin position="69"/>
        <end position="187"/>
    </location>
</feature>
<sequence>MTSLSKSPSFSSPQAHPSFLIPPPWISRQPGHSSAQQPVFYPLTGGERFLGIQPKEIPLATYETASYPPKYVNPLLSEGKNGRSSNQDRMSQEAPSLPLSSIRRSSYSMASSDEVGSSSKTSEHTVGTRRRNSPKYSKSSVVRAVAHAAPLGECEPGLMTARETSRSPSSTGDSESQLLFPASNPTGSSVMGRLSDEAIEALRDGLGELDGVIAKIIAATGLSLKQILNRWQPPVPRHLNLWNIYQKYFQTNTQKELNRLRGKGRSTKDPSKANMTTIRSAYRAFRKEEPNYKGILDLFWRIHEIDGSNTSLNGRYRDFQKYVNTIRRLAESASNINGFEIAFCAVGSVVQQDQSLSATFCSQKVPNFFLDRLRFSDDELEAHLKAHAYDHESRKAVASREEQRLTASTTGAGHEDRTPFSSATEAPTSASKKRPLLEVLKDRIKKFLGCGPYPCKLSQLQSSRFPFSDFPKILAQHGWIIENWPEDVPFPCDLQKGKGVARLEVSYRERLLKAFDDPQHPIRLVKKFPSGKILSPVPACEPVIIGVAPSSKSEHERGRRRFLDTHGTADRNGPARSIVLSASSKGLLCQNSRKRRACEGHEVCNGKSKRRRQGE</sequence>
<keyword evidence="3" id="KW-1185">Reference proteome</keyword>
<dbReference type="STRING" id="231916.A0A409WV62"/>
<feature type="region of interest" description="Disordered" evidence="1">
    <location>
        <begin position="1"/>
        <end position="39"/>
    </location>
</feature>
<dbReference type="InParanoid" id="A0A409WV62"/>
<feature type="compositionally biased region" description="Basic and acidic residues" evidence="1">
    <location>
        <begin position="394"/>
        <end position="404"/>
    </location>
</feature>
<feature type="compositionally biased region" description="Basic and acidic residues" evidence="1">
    <location>
        <begin position="552"/>
        <end position="569"/>
    </location>
</feature>
<protein>
    <submittedName>
        <fullName evidence="2">Uncharacterized protein</fullName>
    </submittedName>
</protein>
<dbReference type="EMBL" id="NHYE01004753">
    <property type="protein sequence ID" value="PPQ82420.1"/>
    <property type="molecule type" value="Genomic_DNA"/>
</dbReference>